<protein>
    <recommendedName>
        <fullName evidence="1">Phosphoribulokinase/uridine kinase domain-containing protein</fullName>
    </recommendedName>
</protein>
<dbReference type="GO" id="GO:0005524">
    <property type="term" value="F:ATP binding"/>
    <property type="evidence" value="ECO:0007669"/>
    <property type="project" value="InterPro"/>
</dbReference>
<dbReference type="InterPro" id="IPR006083">
    <property type="entry name" value="PRK/URK"/>
</dbReference>
<dbReference type="InterPro" id="IPR027417">
    <property type="entry name" value="P-loop_NTPase"/>
</dbReference>
<evidence type="ECO:0000313" key="3">
    <source>
        <dbReference type="Proteomes" id="UP001162131"/>
    </source>
</evidence>
<dbReference type="GO" id="GO:0016301">
    <property type="term" value="F:kinase activity"/>
    <property type="evidence" value="ECO:0007669"/>
    <property type="project" value="InterPro"/>
</dbReference>
<name>A0AAU9KB02_9CILI</name>
<dbReference type="SUPFAM" id="SSF52540">
    <property type="entry name" value="P-loop containing nucleoside triphosphate hydrolases"/>
    <property type="match status" value="1"/>
</dbReference>
<dbReference type="Gene3D" id="3.40.50.300">
    <property type="entry name" value="P-loop containing nucleotide triphosphate hydrolases"/>
    <property type="match status" value="1"/>
</dbReference>
<dbReference type="PANTHER" id="PTHR10285">
    <property type="entry name" value="URIDINE KINASE"/>
    <property type="match status" value="1"/>
</dbReference>
<keyword evidence="3" id="KW-1185">Reference proteome</keyword>
<accession>A0AAU9KB02</accession>
<evidence type="ECO:0000313" key="2">
    <source>
        <dbReference type="EMBL" id="CAG9334050.1"/>
    </source>
</evidence>
<comment type="caution">
    <text evidence="2">The sequence shown here is derived from an EMBL/GenBank/DDBJ whole genome shotgun (WGS) entry which is preliminary data.</text>
</comment>
<feature type="domain" description="Phosphoribulokinase/uridine kinase" evidence="1">
    <location>
        <begin position="45"/>
        <end position="221"/>
    </location>
</feature>
<proteinExistence type="predicted"/>
<dbReference type="Pfam" id="PF00485">
    <property type="entry name" value="PRK"/>
    <property type="match status" value="1"/>
</dbReference>
<dbReference type="Proteomes" id="UP001162131">
    <property type="component" value="Unassembled WGS sequence"/>
</dbReference>
<gene>
    <name evidence="2" type="ORF">BSTOLATCC_MIC59852</name>
</gene>
<reference evidence="2" key="1">
    <citation type="submission" date="2021-09" db="EMBL/GenBank/DDBJ databases">
        <authorList>
            <consortium name="AG Swart"/>
            <person name="Singh M."/>
            <person name="Singh A."/>
            <person name="Seah K."/>
            <person name="Emmerich C."/>
        </authorList>
    </citation>
    <scope>NUCLEOTIDE SEQUENCE</scope>
    <source>
        <strain evidence="2">ATCC30299</strain>
    </source>
</reference>
<sequence length="274" mass="31362">MEQFSPLNQPYYSPIISPSMPLSLGLTSGFNLRQEQNSLAKSPFIIGICGGSCSGKSLIADTLKRSLDFSASVVNEFDFYMPTENQTPDYTHNFDDPNAIDWESLKACLESLNGHRPFDCPQYNLEKQKKKKKTIKIFPTPVVIIEGLFLFCKPEIRELIDMKIFVDCPDDVRLGHRVRKFIGRGLYTLQFITDYYQKYTKPAFEQYIEPSKVHADLIIPNFGIFNNSKDVESMVSHIANAIYGRQPPTELINRLRYAPMRIAFRGKEPTLLDI</sequence>
<organism evidence="2 3">
    <name type="scientific">Blepharisma stoltei</name>
    <dbReference type="NCBI Taxonomy" id="1481888"/>
    <lineage>
        <taxon>Eukaryota</taxon>
        <taxon>Sar</taxon>
        <taxon>Alveolata</taxon>
        <taxon>Ciliophora</taxon>
        <taxon>Postciliodesmatophora</taxon>
        <taxon>Heterotrichea</taxon>
        <taxon>Heterotrichida</taxon>
        <taxon>Blepharismidae</taxon>
        <taxon>Blepharisma</taxon>
    </lineage>
</organism>
<dbReference type="PRINTS" id="PR00988">
    <property type="entry name" value="URIDINKINASE"/>
</dbReference>
<dbReference type="EMBL" id="CAJZBQ010000057">
    <property type="protein sequence ID" value="CAG9334050.1"/>
    <property type="molecule type" value="Genomic_DNA"/>
</dbReference>
<dbReference type="AlphaFoldDB" id="A0AAU9KB02"/>
<evidence type="ECO:0000259" key="1">
    <source>
        <dbReference type="Pfam" id="PF00485"/>
    </source>
</evidence>